<dbReference type="Pfam" id="PF04122">
    <property type="entry name" value="CW_binding_2"/>
    <property type="match status" value="3"/>
</dbReference>
<dbReference type="AlphaFoldDB" id="A0A7Y0U0Q5"/>
<reference evidence="1 2" key="1">
    <citation type="submission" date="2020-04" db="EMBL/GenBank/DDBJ databases">
        <title>Antimicrobial susceptibility and clonality of vaginal-derived multi-drug resistant Mobiluncus isolates in China.</title>
        <authorList>
            <person name="Zhang X."/>
        </authorList>
    </citation>
    <scope>NUCLEOTIDE SEQUENCE [LARGE SCALE GENOMIC DNA]</scope>
    <source>
        <strain evidence="1 2">13</strain>
    </source>
</reference>
<dbReference type="Gene3D" id="3.40.50.12090">
    <property type="match status" value="2"/>
</dbReference>
<evidence type="ECO:0008006" key="3">
    <source>
        <dbReference type="Google" id="ProtNLM"/>
    </source>
</evidence>
<comment type="caution">
    <text evidence="1">The sequence shown here is derived from an EMBL/GenBank/DDBJ whole genome shotgun (WGS) entry which is preliminary data.</text>
</comment>
<dbReference type="PANTHER" id="PTHR30032:SF8">
    <property type="entry name" value="GERMINATION-SPECIFIC N-ACETYLMURAMOYL-L-ALANINE AMIDASE"/>
    <property type="match status" value="1"/>
</dbReference>
<dbReference type="RefSeq" id="WP_169771780.1">
    <property type="nucleotide sequence ID" value="NZ_JABCUR010000003.1"/>
</dbReference>
<dbReference type="PANTHER" id="PTHR30032">
    <property type="entry name" value="N-ACETYLMURAMOYL-L-ALANINE AMIDASE-RELATED"/>
    <property type="match status" value="1"/>
</dbReference>
<name>A0A7Y0U0Q5_9ACTO</name>
<evidence type="ECO:0000313" key="2">
    <source>
        <dbReference type="Proteomes" id="UP000578252"/>
    </source>
</evidence>
<accession>A0A7Y0U0Q5</accession>
<proteinExistence type="predicted"/>
<dbReference type="InterPro" id="IPR051922">
    <property type="entry name" value="Bact_Sporulation_Assoc"/>
</dbReference>
<protein>
    <recommendedName>
        <fullName evidence="3">N-acetylmuramoyl-L-alanine amidase LytC</fullName>
    </recommendedName>
</protein>
<dbReference type="EMBL" id="JABCUR010000003">
    <property type="protein sequence ID" value="NMW64821.1"/>
    <property type="molecule type" value="Genomic_DNA"/>
</dbReference>
<gene>
    <name evidence="1" type="ORF">HHJ78_04575</name>
</gene>
<dbReference type="Proteomes" id="UP000578252">
    <property type="component" value="Unassembled WGS sequence"/>
</dbReference>
<sequence>MRVIILRGAIGLSAAVTALFMAASFVAVPAQAILPEVMRIAGQDRYETASKIRHQILGETKTVYVVSGQSPVDALSVAPIAAKNGAGVLLSESKSLSSVTADSFRRNQPEHSLIIGGTRVLSAQIQNQVDTLSRNSSQRVAGANRYDTAARLSTSGFAKADTVYLASGEVPHDALSASALAAHKGGPLLLTQADRVAQVTVNALKTLSAKRVVIVGGTSVVHENVAEDLARLGIQTTRLAGSNRYETALAVLRDGWGQNYDGPVIWVSGQSLTDALAAIPASAKLGVPLRLTAPRCNPVEPKTGSDWVVGGPGVIAESAWAILCPSSTNPLVSDGPYATENPPLLQISAGRGYQVSGAFQFRDSQSALNQLKREQHQVLAGLAKNHNLQELNAQNWQQYQGVVGDTNLDLARFFDTYENTFTNQELAKLVNQYEASPSTEALTAIYMRLPSTWQNLDFHRDYLSLTAAGAKN</sequence>
<evidence type="ECO:0000313" key="1">
    <source>
        <dbReference type="EMBL" id="NMW64821.1"/>
    </source>
</evidence>
<dbReference type="InterPro" id="IPR007253">
    <property type="entry name" value="Cell_wall-bd_2"/>
</dbReference>
<organism evidence="1 2">
    <name type="scientific">Mobiluncus mulieris</name>
    <dbReference type="NCBI Taxonomy" id="2052"/>
    <lineage>
        <taxon>Bacteria</taxon>
        <taxon>Bacillati</taxon>
        <taxon>Actinomycetota</taxon>
        <taxon>Actinomycetes</taxon>
        <taxon>Actinomycetales</taxon>
        <taxon>Actinomycetaceae</taxon>
        <taxon>Mobiluncus</taxon>
    </lineage>
</organism>